<evidence type="ECO:0000259" key="4">
    <source>
        <dbReference type="PROSITE" id="PS01124"/>
    </source>
</evidence>
<protein>
    <submittedName>
        <fullName evidence="5">AraC family transcriptional regulator</fullName>
    </submittedName>
</protein>
<proteinExistence type="predicted"/>
<evidence type="ECO:0000256" key="3">
    <source>
        <dbReference type="ARBA" id="ARBA00023163"/>
    </source>
</evidence>
<dbReference type="SMART" id="SM00342">
    <property type="entry name" value="HTH_ARAC"/>
    <property type="match status" value="1"/>
</dbReference>
<name>A0ABT3R4A0_9HYPH</name>
<evidence type="ECO:0000256" key="2">
    <source>
        <dbReference type="ARBA" id="ARBA00023125"/>
    </source>
</evidence>
<dbReference type="SUPFAM" id="SSF46689">
    <property type="entry name" value="Homeodomain-like"/>
    <property type="match status" value="2"/>
</dbReference>
<dbReference type="Proteomes" id="UP001300261">
    <property type="component" value="Unassembled WGS sequence"/>
</dbReference>
<dbReference type="Pfam" id="PF12833">
    <property type="entry name" value="HTH_18"/>
    <property type="match status" value="1"/>
</dbReference>
<dbReference type="InterPro" id="IPR018060">
    <property type="entry name" value="HTH_AraC"/>
</dbReference>
<dbReference type="RefSeq" id="WP_265963657.1">
    <property type="nucleotide sequence ID" value="NZ_JAPEVI010000003.1"/>
</dbReference>
<evidence type="ECO:0000313" key="5">
    <source>
        <dbReference type="EMBL" id="MCX2723905.1"/>
    </source>
</evidence>
<organism evidence="5 6">
    <name type="scientific">Roseibium salinum</name>
    <dbReference type="NCBI Taxonomy" id="1604349"/>
    <lineage>
        <taxon>Bacteria</taxon>
        <taxon>Pseudomonadati</taxon>
        <taxon>Pseudomonadota</taxon>
        <taxon>Alphaproteobacteria</taxon>
        <taxon>Hyphomicrobiales</taxon>
        <taxon>Stappiaceae</taxon>
        <taxon>Roseibium</taxon>
    </lineage>
</organism>
<accession>A0ABT3R4A0</accession>
<keyword evidence="6" id="KW-1185">Reference proteome</keyword>
<dbReference type="PANTHER" id="PTHR46796">
    <property type="entry name" value="HTH-TYPE TRANSCRIPTIONAL ACTIVATOR RHAS-RELATED"/>
    <property type="match status" value="1"/>
</dbReference>
<comment type="caution">
    <text evidence="5">The sequence shown here is derived from an EMBL/GenBank/DDBJ whole genome shotgun (WGS) entry which is preliminary data.</text>
</comment>
<sequence length="277" mass="29327">MYPLSDHPGAASGPISLSLAGHQLSLLPAAGYDVGFTAPADSLGFAFDAQTGRHAVGSDRVGPFFRLPNTLALTPHGCDIRSASAAGGEYLVVSGASIEVRAHAYRTNIGGADALPAAARLRKWLLAGSCPGQLDLEECLRAFSAAAQGGGNPRKASRWMTSGRFRRLTELIEENLGSGLTVARLGREIGVSASFLSRAFSAFCGQTPYDFILTRRVQRARRLIATTDCPLPEIALQAGFSSQSHMTASMKARLGLRPSTITRPRQIRRPVAGGRPV</sequence>
<reference evidence="5 6" key="1">
    <citation type="journal article" date="2016" name="Int. J. Syst. Evol. Microbiol.">
        <title>Labrenzia salina sp. nov., isolated from the rhizosphere of the halophyte Arthrocnemum macrostachyum.</title>
        <authorList>
            <person name="Camacho M."/>
            <person name="Redondo-Gomez S."/>
            <person name="Rodriguez-Llorente I."/>
            <person name="Rohde M."/>
            <person name="Sproer C."/>
            <person name="Schumann P."/>
            <person name="Klenk H.P."/>
            <person name="Montero-Calasanz M.D.C."/>
        </authorList>
    </citation>
    <scope>NUCLEOTIDE SEQUENCE [LARGE SCALE GENOMIC DNA]</scope>
    <source>
        <strain evidence="5 6">DSM 29163</strain>
    </source>
</reference>
<keyword evidence="3" id="KW-0804">Transcription</keyword>
<keyword evidence="2" id="KW-0238">DNA-binding</keyword>
<gene>
    <name evidence="5" type="ORF">ON753_16250</name>
</gene>
<dbReference type="PROSITE" id="PS01124">
    <property type="entry name" value="HTH_ARAC_FAMILY_2"/>
    <property type="match status" value="1"/>
</dbReference>
<dbReference type="EMBL" id="JAPEVI010000003">
    <property type="protein sequence ID" value="MCX2723905.1"/>
    <property type="molecule type" value="Genomic_DNA"/>
</dbReference>
<dbReference type="InterPro" id="IPR050204">
    <property type="entry name" value="AraC_XylS_family_regulators"/>
</dbReference>
<keyword evidence="1" id="KW-0805">Transcription regulation</keyword>
<dbReference type="InterPro" id="IPR009057">
    <property type="entry name" value="Homeodomain-like_sf"/>
</dbReference>
<evidence type="ECO:0000256" key="1">
    <source>
        <dbReference type="ARBA" id="ARBA00023015"/>
    </source>
</evidence>
<evidence type="ECO:0000313" key="6">
    <source>
        <dbReference type="Proteomes" id="UP001300261"/>
    </source>
</evidence>
<feature type="domain" description="HTH araC/xylS-type" evidence="4">
    <location>
        <begin position="166"/>
        <end position="264"/>
    </location>
</feature>
<dbReference type="Gene3D" id="1.10.10.60">
    <property type="entry name" value="Homeodomain-like"/>
    <property type="match status" value="1"/>
</dbReference>